<sequence length="868" mass="90564">MATEHDEPQILRTDVHLVHLCLQPVASVGQFYVHHVQTYSKGMPCTRFIVASAPYQTHQLQTTSQRNRAWSSAAEAAQGVEPPKLPPSTAALTGQHKLLWEHARCHPKCAVLAVQHVLRGEFFVHAGCHNNRGSISPCEVPHAAGLDQHFQQARNLRNVELGTDHPASRTGRAWARYPRVTQPCLRPRSGLHIMGSRAELVVAAKPAPLPAVHRSLRSRRPGVRGGAEWLRHAAVQGPSGIGGSDLPPSPHRAVLKKDYAVGYLLLTFLGRSTLVLANLLAAITEDVSTDQQRPSADGQQADTAGLQGGPPGVAALADLPDGRSSPSSTEDMQLMSRLLISMGMLPADALEVMADVDLDSDDRFAQLLQLASAASASQPVNDQPTGSQANPTDSAGASLLGEEQEKGDKTAASVVYKAMLGSGYYALLGTGSPLALDGGGAGGGDHGGGHASGGGNGGGGGGGRSGGKGGKGDGAEQPDGRASGSLSQDAWLPIAMALCMILPPGALLRLVKQLLAAHRRLRSATPLLPLSATPSPIAYQPAAPEPLHQHPPHVNRLQRVADLRNSLLTFAQGHVQPSTAPGASVSHAAHMQSLATAWAGALRFDLLPVPGAAFSSTMLPAASLGELHNSCAHNVQAQDQLCSPLPGSPLEAMLLLSELGETLEAVAASVQQLKLRCAKAEAAAIQLHITVGEDKLVSRALQASSETCFGEAHDLSAPSAPSSQSSTLFMNDPGLLHDFDSEVSDHEELAAQSEPIDGIVREKTTHTPRPAMDDQFFSNDRVIRNNDIQDPKKYAGTRKKVRLDNIKAKTAALAEAEAKAEATAQAAAAAAAEAQAALEAKTAALAEAEAKAEDTAQAAAAVAAASLQ</sequence>
<dbReference type="AlphaFoldDB" id="A0A6A0A4Z9"/>
<evidence type="ECO:0000256" key="1">
    <source>
        <dbReference type="SAM" id="Coils"/>
    </source>
</evidence>
<feature type="region of interest" description="Disordered" evidence="2">
    <location>
        <begin position="444"/>
        <end position="486"/>
    </location>
</feature>
<evidence type="ECO:0000256" key="2">
    <source>
        <dbReference type="SAM" id="MobiDB-lite"/>
    </source>
</evidence>
<evidence type="ECO:0000313" key="3">
    <source>
        <dbReference type="EMBL" id="GFH26942.1"/>
    </source>
</evidence>
<feature type="region of interest" description="Disordered" evidence="2">
    <location>
        <begin position="287"/>
        <end position="330"/>
    </location>
</feature>
<feature type="coiled-coil region" evidence="1">
    <location>
        <begin position="806"/>
        <end position="858"/>
    </location>
</feature>
<proteinExistence type="predicted"/>
<comment type="caution">
    <text evidence="3">The sequence shown here is derived from an EMBL/GenBank/DDBJ whole genome shotgun (WGS) entry which is preliminary data.</text>
</comment>
<evidence type="ECO:0000313" key="4">
    <source>
        <dbReference type="Proteomes" id="UP000485058"/>
    </source>
</evidence>
<accession>A0A6A0A4Z9</accession>
<organism evidence="3 4">
    <name type="scientific">Haematococcus lacustris</name>
    <name type="common">Green alga</name>
    <name type="synonym">Haematococcus pluvialis</name>
    <dbReference type="NCBI Taxonomy" id="44745"/>
    <lineage>
        <taxon>Eukaryota</taxon>
        <taxon>Viridiplantae</taxon>
        <taxon>Chlorophyta</taxon>
        <taxon>core chlorophytes</taxon>
        <taxon>Chlorophyceae</taxon>
        <taxon>CS clade</taxon>
        <taxon>Chlamydomonadales</taxon>
        <taxon>Haematococcaceae</taxon>
        <taxon>Haematococcus</taxon>
    </lineage>
</organism>
<feature type="compositionally biased region" description="Polar residues" evidence="2">
    <location>
        <begin position="289"/>
        <end position="302"/>
    </location>
</feature>
<feature type="region of interest" description="Disordered" evidence="2">
    <location>
        <begin position="374"/>
        <end position="396"/>
    </location>
</feature>
<keyword evidence="1" id="KW-0175">Coiled coil</keyword>
<dbReference type="Proteomes" id="UP000485058">
    <property type="component" value="Unassembled WGS sequence"/>
</dbReference>
<feature type="non-terminal residue" evidence="3">
    <location>
        <position position="868"/>
    </location>
</feature>
<dbReference type="EMBL" id="BLLF01003295">
    <property type="protein sequence ID" value="GFH26942.1"/>
    <property type="molecule type" value="Genomic_DNA"/>
</dbReference>
<feature type="compositionally biased region" description="Gly residues" evidence="2">
    <location>
        <begin position="444"/>
        <end position="469"/>
    </location>
</feature>
<keyword evidence="4" id="KW-1185">Reference proteome</keyword>
<protein>
    <submittedName>
        <fullName evidence="3">Uncharacterized protein</fullName>
    </submittedName>
</protein>
<gene>
    <name evidence="3" type="ORF">HaLaN_25176</name>
</gene>
<feature type="compositionally biased region" description="Polar residues" evidence="2">
    <location>
        <begin position="379"/>
        <end position="395"/>
    </location>
</feature>
<name>A0A6A0A4Z9_HAELA</name>
<reference evidence="3 4" key="1">
    <citation type="submission" date="2020-02" db="EMBL/GenBank/DDBJ databases">
        <title>Draft genome sequence of Haematococcus lacustris strain NIES-144.</title>
        <authorList>
            <person name="Morimoto D."/>
            <person name="Nakagawa S."/>
            <person name="Yoshida T."/>
            <person name="Sawayama S."/>
        </authorList>
    </citation>
    <scope>NUCLEOTIDE SEQUENCE [LARGE SCALE GENOMIC DNA]</scope>
    <source>
        <strain evidence="3 4">NIES-144</strain>
    </source>
</reference>